<keyword evidence="1" id="KW-0812">Transmembrane</keyword>
<proteinExistence type="predicted"/>
<organism evidence="2">
    <name type="scientific">Eiseniibacteriota bacterium</name>
    <dbReference type="NCBI Taxonomy" id="2212470"/>
    <lineage>
        <taxon>Bacteria</taxon>
        <taxon>Candidatus Eiseniibacteriota</taxon>
    </lineage>
</organism>
<dbReference type="EMBL" id="DSEC01000460">
    <property type="protein sequence ID" value="HER44084.1"/>
    <property type="molecule type" value="Genomic_DNA"/>
</dbReference>
<feature type="transmembrane region" description="Helical" evidence="1">
    <location>
        <begin position="12"/>
        <end position="35"/>
    </location>
</feature>
<accession>A0A7V2AVQ8</accession>
<feature type="transmembrane region" description="Helical" evidence="1">
    <location>
        <begin position="41"/>
        <end position="62"/>
    </location>
</feature>
<keyword evidence="1" id="KW-0472">Membrane</keyword>
<evidence type="ECO:0000256" key="1">
    <source>
        <dbReference type="SAM" id="Phobius"/>
    </source>
</evidence>
<sequence>MAVDRKREVKSPPLVSIPQARLIELVAMFAILYVAREIAGFTYHTGLVVGVFIGAALFNVAISSVRGIMRNHGSVVAGQRVW</sequence>
<gene>
    <name evidence="2" type="ORF">ENO08_06460</name>
</gene>
<name>A0A7V2AVQ8_UNCEI</name>
<dbReference type="AlphaFoldDB" id="A0A7V2AVQ8"/>
<evidence type="ECO:0000313" key="2">
    <source>
        <dbReference type="EMBL" id="HER44084.1"/>
    </source>
</evidence>
<keyword evidence="1" id="KW-1133">Transmembrane helix</keyword>
<feature type="non-terminal residue" evidence="2">
    <location>
        <position position="82"/>
    </location>
</feature>
<dbReference type="Proteomes" id="UP000886069">
    <property type="component" value="Unassembled WGS sequence"/>
</dbReference>
<comment type="caution">
    <text evidence="2">The sequence shown here is derived from an EMBL/GenBank/DDBJ whole genome shotgun (WGS) entry which is preliminary data.</text>
</comment>
<reference evidence="2" key="1">
    <citation type="journal article" date="2020" name="mSystems">
        <title>Genome- and Community-Level Interaction Insights into Carbon Utilization and Element Cycling Functions of Hydrothermarchaeota in Hydrothermal Sediment.</title>
        <authorList>
            <person name="Zhou Z."/>
            <person name="Liu Y."/>
            <person name="Xu W."/>
            <person name="Pan J."/>
            <person name="Luo Z.H."/>
            <person name="Li M."/>
        </authorList>
    </citation>
    <scope>NUCLEOTIDE SEQUENCE [LARGE SCALE GENOMIC DNA]</scope>
    <source>
        <strain evidence="2">SpSt-1233</strain>
    </source>
</reference>
<protein>
    <submittedName>
        <fullName evidence="2">Uncharacterized protein</fullName>
    </submittedName>
</protein>